<keyword evidence="3" id="KW-1185">Reference proteome</keyword>
<keyword evidence="1" id="KW-1003">Cell membrane</keyword>
<dbReference type="Pfam" id="PF00499">
    <property type="entry name" value="Oxidored_q3"/>
    <property type="match status" value="1"/>
</dbReference>
<comment type="catalytic activity">
    <reaction evidence="1">
        <text>a quinone + NADH + 5 H(+)(in) = a quinol + NAD(+) + 4 H(+)(out)</text>
        <dbReference type="Rhea" id="RHEA:57888"/>
        <dbReference type="ChEBI" id="CHEBI:15378"/>
        <dbReference type="ChEBI" id="CHEBI:24646"/>
        <dbReference type="ChEBI" id="CHEBI:57540"/>
        <dbReference type="ChEBI" id="CHEBI:57945"/>
        <dbReference type="ChEBI" id="CHEBI:132124"/>
    </reaction>
</comment>
<comment type="similarity">
    <text evidence="1">Belongs to the complex I subunit 6 family.</text>
</comment>
<feature type="transmembrane region" description="Helical" evidence="1">
    <location>
        <begin position="31"/>
        <end position="50"/>
    </location>
</feature>
<feature type="transmembrane region" description="Helical" evidence="1">
    <location>
        <begin position="95"/>
        <end position="116"/>
    </location>
</feature>
<dbReference type="GO" id="GO:0008137">
    <property type="term" value="F:NADH dehydrogenase (ubiquinone) activity"/>
    <property type="evidence" value="ECO:0007669"/>
    <property type="project" value="UniProtKB-UniRule"/>
</dbReference>
<dbReference type="EC" id="7.1.1.-" evidence="1"/>
<keyword evidence="1" id="KW-1133">Transmembrane helix</keyword>
<sequence length="187" mass="20032">MLDHALFWVLAVLAAAAGVMVFRFDSMARATYALLTSLLCAGGVVMLLGLDYLGVVILLMMTVEMALMAVFMVMYMMNPAGLMPMSMLHNTKGAAVLCGTVFAALAAGILLAPWPARRGRPPADPTHDLGMSLMGPHMLTMMTLGMALFATIVGTVVLATRRGRYDRFGDDLKARRPDDPVPGGGRR</sequence>
<feature type="transmembrane region" description="Helical" evidence="1">
    <location>
        <begin position="136"/>
        <end position="159"/>
    </location>
</feature>
<dbReference type="InterPro" id="IPR001457">
    <property type="entry name" value="NADH_UbQ/plastoQ_OxRdtase_su6"/>
</dbReference>
<organism evidence="2 3">
    <name type="scientific">Streptomyces xinghaiensis</name>
    <dbReference type="NCBI Taxonomy" id="1038928"/>
    <lineage>
        <taxon>Bacteria</taxon>
        <taxon>Bacillati</taxon>
        <taxon>Actinomycetota</taxon>
        <taxon>Actinomycetes</taxon>
        <taxon>Kitasatosporales</taxon>
        <taxon>Streptomycetaceae</taxon>
        <taxon>Streptomyces</taxon>
    </lineage>
</organism>
<reference evidence="2 3" key="1">
    <citation type="journal article" date="2014" name="Genome Announc.">
        <title>Draft Genome Sequence of Streptomyces fradiae ATCC 19609, a Strain Highly Sensitive to Antibiotics.</title>
        <authorList>
            <person name="Bekker O.B."/>
            <person name="Klimina K.M."/>
            <person name="Vatlin A.A."/>
            <person name="Zakharevich N.V."/>
            <person name="Kasianov A.S."/>
            <person name="Danilenko V.N."/>
        </authorList>
    </citation>
    <scope>NUCLEOTIDE SEQUENCE [LARGE SCALE GENOMIC DNA]</scope>
    <source>
        <strain evidence="2 3">ATCC 19609</strain>
    </source>
</reference>
<dbReference type="Proteomes" id="UP000028058">
    <property type="component" value="Unassembled WGS sequence"/>
</dbReference>
<feature type="transmembrane region" description="Helical" evidence="1">
    <location>
        <begin position="56"/>
        <end position="75"/>
    </location>
</feature>
<feature type="transmembrane region" description="Helical" evidence="1">
    <location>
        <begin position="6"/>
        <end position="24"/>
    </location>
</feature>
<dbReference type="GO" id="GO:0048038">
    <property type="term" value="F:quinone binding"/>
    <property type="evidence" value="ECO:0007669"/>
    <property type="project" value="UniProtKB-UniRule"/>
</dbReference>
<dbReference type="RefSeq" id="WP_043462560.1">
    <property type="nucleotide sequence ID" value="NZ_CP134822.1"/>
</dbReference>
<comment type="subcellular location">
    <subcellularLocation>
        <location evidence="1">Cell membrane</location>
        <topology evidence="1">Multi-pass membrane protein</topology>
    </subcellularLocation>
</comment>
<keyword evidence="1" id="KW-0520">NAD</keyword>
<comment type="function">
    <text evidence="1">NDH-1 shuttles electrons from NADH, via FMN and iron-sulfur (Fe-S) centers, to quinones in the respiratory chain. Couples the redox reaction to proton translocation (for every two electrons transferred, four hydrogen ions are translocated across the cytoplasmic membrane), and thus conserves the redox energy in a proton gradient.</text>
</comment>
<keyword evidence="1" id="KW-0812">Transmembrane</keyword>
<dbReference type="GO" id="GO:0005886">
    <property type="term" value="C:plasma membrane"/>
    <property type="evidence" value="ECO:0007669"/>
    <property type="project" value="UniProtKB-SubCell"/>
</dbReference>
<comment type="caution">
    <text evidence="2">The sequence shown here is derived from an EMBL/GenBank/DDBJ whole genome shotgun (WGS) entry which is preliminary data.</text>
</comment>
<gene>
    <name evidence="2" type="ORF">SFRA_021175</name>
</gene>
<evidence type="ECO:0000256" key="1">
    <source>
        <dbReference type="RuleBase" id="RU004429"/>
    </source>
</evidence>
<dbReference type="OrthoDB" id="3401830at2"/>
<dbReference type="EMBL" id="JNAD02000010">
    <property type="protein sequence ID" value="RKM93680.1"/>
    <property type="molecule type" value="Genomic_DNA"/>
</dbReference>
<name>A0A3R7LMZ3_9ACTN</name>
<proteinExistence type="inferred from homology"/>
<dbReference type="Gene3D" id="1.20.120.1200">
    <property type="entry name" value="NADH-ubiquinone/plastoquinone oxidoreductase chain 6, subunit NuoJ"/>
    <property type="match status" value="1"/>
</dbReference>
<keyword evidence="1" id="KW-0874">Quinone</keyword>
<evidence type="ECO:0000313" key="3">
    <source>
        <dbReference type="Proteomes" id="UP000028058"/>
    </source>
</evidence>
<protein>
    <recommendedName>
        <fullName evidence="1">NADH-quinone oxidoreductase subunit J</fullName>
        <ecNumber evidence="1">7.1.1.-</ecNumber>
    </recommendedName>
</protein>
<accession>A0A3R7LMZ3</accession>
<evidence type="ECO:0000313" key="2">
    <source>
        <dbReference type="EMBL" id="RKM93680.1"/>
    </source>
</evidence>
<keyword evidence="1" id="KW-0472">Membrane</keyword>
<dbReference type="InterPro" id="IPR042106">
    <property type="entry name" value="Nuo/plastoQ_OxRdtase_6_NuoJ"/>
</dbReference>
<dbReference type="AlphaFoldDB" id="A0A3R7LMZ3"/>